<dbReference type="GO" id="GO:0006893">
    <property type="term" value="P:Golgi to plasma membrane transport"/>
    <property type="evidence" value="ECO:0007669"/>
    <property type="project" value="TreeGrafter"/>
</dbReference>
<dbReference type="Proteomes" id="UP001337655">
    <property type="component" value="Unassembled WGS sequence"/>
</dbReference>
<comment type="caution">
    <text evidence="9">The sequence shown here is derived from an EMBL/GenBank/DDBJ whole genome shotgun (WGS) entry which is preliminary data.</text>
</comment>
<dbReference type="GO" id="GO:0006887">
    <property type="term" value="P:exocytosis"/>
    <property type="evidence" value="ECO:0007669"/>
    <property type="project" value="UniProtKB-KW"/>
</dbReference>
<dbReference type="GeneID" id="89922766"/>
<dbReference type="EMBL" id="JAVRRT010000002">
    <property type="protein sequence ID" value="KAK5174338.1"/>
    <property type="molecule type" value="Genomic_DNA"/>
</dbReference>
<dbReference type="AlphaFoldDB" id="A0AAV9PMQ4"/>
<feature type="domain" description="Exocyst complex component Sec10-like alpha-helical bundle" evidence="7">
    <location>
        <begin position="201"/>
        <end position="873"/>
    </location>
</feature>
<feature type="region of interest" description="Disordered" evidence="6">
    <location>
        <begin position="53"/>
        <end position="72"/>
    </location>
</feature>
<feature type="region of interest" description="Disordered" evidence="6">
    <location>
        <begin position="216"/>
        <end position="258"/>
    </location>
</feature>
<dbReference type="PANTHER" id="PTHR12100:SF0">
    <property type="entry name" value="EXOCYST COMPLEX COMPONENT 5"/>
    <property type="match status" value="1"/>
</dbReference>
<dbReference type="GO" id="GO:0000145">
    <property type="term" value="C:exocyst"/>
    <property type="evidence" value="ECO:0007669"/>
    <property type="project" value="TreeGrafter"/>
</dbReference>
<evidence type="ECO:0000256" key="2">
    <source>
        <dbReference type="ARBA" id="ARBA00022448"/>
    </source>
</evidence>
<dbReference type="InterPro" id="IPR048625">
    <property type="entry name" value="Sec10_N"/>
</dbReference>
<accession>A0AAV9PMQ4</accession>
<evidence type="ECO:0000256" key="3">
    <source>
        <dbReference type="ARBA" id="ARBA00022483"/>
    </source>
</evidence>
<sequence length="879" mass="99061">MSLRANADTASILSYQSRAPTVATSRNAQLFTLDTFSSKDFIVKDFIETLSENAQPTRRSTGQSTNQQTAFDPKPLIRTFEHALSRLKTLSEDLELRENELSGSVRRAEGQHNSNIKSRERELERAIDNFHRLERTLDGEGDAGGNVAMRIGERLEELDKQRQRAQDAKFVLQCWLEVSERGDLAMLEDVRRTGGGDGKVRCAHIARQLLRISHRLDPSGNRNSGNPQTNGVHFSNGVNGDHDEGYQNGYSRSRRGGQQPRELIEKFLEKLEKDLLKSFDDFYRRQNYDGMRECALALRDFSDGNSVISLFVNQHQFFIDRAQLVTEDLATDTDIWDRLADPDTEPPGVEPTLQSLIDEVKIVTQEESYILKRAFPYYEEVLTRFVQRVFQQSVQQRLEMVLNKADSISSLAFLRELQACRSCIAGLVEDLKAHGLTEHPEPASSVIAAVLDQQLDELFVPYFTGSSYIEREKRNLGELFEGLLFKFTMYHSRRRKMNASSNAYLARGKELMSNVRENYIDRLNNMDLPTGQKAIMLRLAGMHDKEQSTTQKEIDITEEDGQLSLPYTKRMLKWLAEGVGRGLELAGGSNETPKEVQELLHLLIANMGEIYLETALDAMSDAATTAEQNTRSEPDLNYIADLRPAISVLHLMLTTIQLLLLPLAASNLTIRRDLEKQTSTFITRMETKIDSILQRTIDAALSWTARLLSQQKKTDFRPKDDTNLQLDRLQTPTCQSIYTFLSRLHTRARTALSAGRVLESFSLELAVGVRTLLLNHFKSYQVSPTGGLIVSKDITRYIELFKAWDLDASFEPSLEVLTEIASIFVIGPEALRDRLRSVGVVGQGTAAGLAGVEKGDLRPYVLRREDAGTVGVQAVLSGL</sequence>
<evidence type="ECO:0000256" key="5">
    <source>
        <dbReference type="SAM" id="Coils"/>
    </source>
</evidence>
<keyword evidence="10" id="KW-1185">Reference proteome</keyword>
<dbReference type="RefSeq" id="XP_064663007.1">
    <property type="nucleotide sequence ID" value="XM_064798680.1"/>
</dbReference>
<dbReference type="Pfam" id="PF20667">
    <property type="entry name" value="Sec10_N"/>
    <property type="match status" value="1"/>
</dbReference>
<evidence type="ECO:0000313" key="9">
    <source>
        <dbReference type="EMBL" id="KAK5174338.1"/>
    </source>
</evidence>
<dbReference type="InterPro" id="IPR009976">
    <property type="entry name" value="Sec10-like"/>
</dbReference>
<comment type="similarity">
    <text evidence="1">Belongs to the SEC10 family.</text>
</comment>
<dbReference type="InterPro" id="IPR048627">
    <property type="entry name" value="Sec10_HB"/>
</dbReference>
<dbReference type="PANTHER" id="PTHR12100">
    <property type="entry name" value="SEC10"/>
    <property type="match status" value="1"/>
</dbReference>
<feature type="coiled-coil region" evidence="5">
    <location>
        <begin position="116"/>
        <end position="168"/>
    </location>
</feature>
<feature type="compositionally biased region" description="Polar residues" evidence="6">
    <location>
        <begin position="53"/>
        <end position="70"/>
    </location>
</feature>
<keyword evidence="3" id="KW-0268">Exocytosis</keyword>
<feature type="compositionally biased region" description="Polar residues" evidence="6">
    <location>
        <begin position="220"/>
        <end position="238"/>
    </location>
</feature>
<protein>
    <submittedName>
        <fullName evidence="9">Exocyst complex component 5</fullName>
    </submittedName>
</protein>
<name>A0AAV9PMQ4_9PEZI</name>
<feature type="domain" description="Exocyst complex component Sec10 N-terminal" evidence="8">
    <location>
        <begin position="73"/>
        <end position="190"/>
    </location>
</feature>
<evidence type="ECO:0000313" key="10">
    <source>
        <dbReference type="Proteomes" id="UP001337655"/>
    </source>
</evidence>
<keyword evidence="4 5" id="KW-0175">Coiled coil</keyword>
<dbReference type="Pfam" id="PF07393">
    <property type="entry name" value="Sec10_HB"/>
    <property type="match status" value="1"/>
</dbReference>
<organism evidence="9 10">
    <name type="scientific">Saxophila tyrrhenica</name>
    <dbReference type="NCBI Taxonomy" id="1690608"/>
    <lineage>
        <taxon>Eukaryota</taxon>
        <taxon>Fungi</taxon>
        <taxon>Dikarya</taxon>
        <taxon>Ascomycota</taxon>
        <taxon>Pezizomycotina</taxon>
        <taxon>Dothideomycetes</taxon>
        <taxon>Dothideomycetidae</taxon>
        <taxon>Mycosphaerellales</taxon>
        <taxon>Extremaceae</taxon>
        <taxon>Saxophila</taxon>
    </lineage>
</organism>
<proteinExistence type="inferred from homology"/>
<reference evidence="9 10" key="1">
    <citation type="submission" date="2023-08" db="EMBL/GenBank/DDBJ databases">
        <title>Black Yeasts Isolated from many extreme environments.</title>
        <authorList>
            <person name="Coleine C."/>
            <person name="Stajich J.E."/>
            <person name="Selbmann L."/>
        </authorList>
    </citation>
    <scope>NUCLEOTIDE SEQUENCE [LARGE SCALE GENOMIC DNA]</scope>
    <source>
        <strain evidence="9 10">CCFEE 5935</strain>
    </source>
</reference>
<evidence type="ECO:0000259" key="7">
    <source>
        <dbReference type="Pfam" id="PF07393"/>
    </source>
</evidence>
<evidence type="ECO:0000256" key="1">
    <source>
        <dbReference type="ARBA" id="ARBA00006572"/>
    </source>
</evidence>
<evidence type="ECO:0000256" key="4">
    <source>
        <dbReference type="ARBA" id="ARBA00023054"/>
    </source>
</evidence>
<keyword evidence="2" id="KW-0813">Transport</keyword>
<evidence type="ECO:0000256" key="6">
    <source>
        <dbReference type="SAM" id="MobiDB-lite"/>
    </source>
</evidence>
<evidence type="ECO:0000259" key="8">
    <source>
        <dbReference type="Pfam" id="PF20667"/>
    </source>
</evidence>
<gene>
    <name evidence="9" type="primary">SEC10</name>
    <name evidence="9" type="ORF">LTR77_001418</name>
</gene>